<sequence>MERPLVSIVIPVYNVEPFLRECLDSVINQTIRNIEIICVDDGSTDNSLNILKEFQGNDARIKVISKPNSGYGNTMNVGTDAATGEYVGIVESDDYVKREMFETLYKATQKYKADIVKSDHYTFSTQNGKQQSELHYTCSKQEYYNRVLNASNCEDIYDFVMMNWTGIYKTEFLRKNQIRYNETPGASFQDNGFWFQTITMAERIVFIRDAFYFYRQDNPNSSINSKKKIFCICDEFEYIKEFLKKHPDAYEKHLLTYVKKKFFNYRHSYGRIAEEYKMEFLLREKKEYFEDLKELGDKKTKLDPWVLGEMNRIIDSPELFYYEQNLYDAKEEAEKIHEAWELLINSKEFQNGLAWKKRLHM</sequence>
<evidence type="ECO:0000313" key="3">
    <source>
        <dbReference type="Proteomes" id="UP000823891"/>
    </source>
</evidence>
<dbReference type="Proteomes" id="UP000823891">
    <property type="component" value="Unassembled WGS sequence"/>
</dbReference>
<dbReference type="EC" id="2.4.-.-" evidence="2"/>
<dbReference type="SUPFAM" id="SSF53448">
    <property type="entry name" value="Nucleotide-diphospho-sugar transferases"/>
    <property type="match status" value="1"/>
</dbReference>
<dbReference type="GO" id="GO:0016758">
    <property type="term" value="F:hexosyltransferase activity"/>
    <property type="evidence" value="ECO:0007669"/>
    <property type="project" value="UniProtKB-ARBA"/>
</dbReference>
<dbReference type="PANTHER" id="PTHR22916">
    <property type="entry name" value="GLYCOSYLTRANSFERASE"/>
    <property type="match status" value="1"/>
</dbReference>
<dbReference type="Pfam" id="PF00535">
    <property type="entry name" value="Glycos_transf_2"/>
    <property type="match status" value="1"/>
</dbReference>
<feature type="domain" description="Glycosyltransferase 2-like" evidence="1">
    <location>
        <begin position="7"/>
        <end position="147"/>
    </location>
</feature>
<reference evidence="2" key="1">
    <citation type="journal article" date="2021" name="PeerJ">
        <title>Extensive microbial diversity within the chicken gut microbiome revealed by metagenomics and culture.</title>
        <authorList>
            <person name="Gilroy R."/>
            <person name="Ravi A."/>
            <person name="Getino M."/>
            <person name="Pursley I."/>
            <person name="Horton D.L."/>
            <person name="Alikhan N.F."/>
            <person name="Baker D."/>
            <person name="Gharbi K."/>
            <person name="Hall N."/>
            <person name="Watson M."/>
            <person name="Adriaenssens E.M."/>
            <person name="Foster-Nyarko E."/>
            <person name="Jarju S."/>
            <person name="Secka A."/>
            <person name="Antonio M."/>
            <person name="Oren A."/>
            <person name="Chaudhuri R.R."/>
            <person name="La Ragione R."/>
            <person name="Hildebrand F."/>
            <person name="Pallen M.J."/>
        </authorList>
    </citation>
    <scope>NUCLEOTIDE SEQUENCE</scope>
    <source>
        <strain evidence="2">USAMLcec2-132</strain>
    </source>
</reference>
<dbReference type="InterPro" id="IPR001173">
    <property type="entry name" value="Glyco_trans_2-like"/>
</dbReference>
<dbReference type="PANTHER" id="PTHR22916:SF3">
    <property type="entry name" value="UDP-GLCNAC:BETAGAL BETA-1,3-N-ACETYLGLUCOSAMINYLTRANSFERASE-LIKE PROTEIN 1"/>
    <property type="match status" value="1"/>
</dbReference>
<evidence type="ECO:0000259" key="1">
    <source>
        <dbReference type="Pfam" id="PF00535"/>
    </source>
</evidence>
<name>A0A9D2NHW7_9FIRM</name>
<organism evidence="2 3">
    <name type="scientific">Candidatus Eisenbergiella merdavium</name>
    <dbReference type="NCBI Taxonomy" id="2838551"/>
    <lineage>
        <taxon>Bacteria</taxon>
        <taxon>Bacillati</taxon>
        <taxon>Bacillota</taxon>
        <taxon>Clostridia</taxon>
        <taxon>Lachnospirales</taxon>
        <taxon>Lachnospiraceae</taxon>
        <taxon>Eisenbergiella</taxon>
    </lineage>
</organism>
<gene>
    <name evidence="2" type="ORF">H9761_17705</name>
</gene>
<dbReference type="Gene3D" id="3.90.550.10">
    <property type="entry name" value="Spore Coat Polysaccharide Biosynthesis Protein SpsA, Chain A"/>
    <property type="match status" value="1"/>
</dbReference>
<evidence type="ECO:0000313" key="2">
    <source>
        <dbReference type="EMBL" id="HJC25503.1"/>
    </source>
</evidence>
<protein>
    <submittedName>
        <fullName evidence="2">Glycosyltransferase</fullName>
        <ecNumber evidence="2">2.4.-.-</ecNumber>
    </submittedName>
</protein>
<reference evidence="2" key="2">
    <citation type="submission" date="2021-04" db="EMBL/GenBank/DDBJ databases">
        <authorList>
            <person name="Gilroy R."/>
        </authorList>
    </citation>
    <scope>NUCLEOTIDE SEQUENCE</scope>
    <source>
        <strain evidence="2">USAMLcec2-132</strain>
    </source>
</reference>
<keyword evidence="2" id="KW-0328">Glycosyltransferase</keyword>
<keyword evidence="2" id="KW-0808">Transferase</keyword>
<comment type="caution">
    <text evidence="2">The sequence shown here is derived from an EMBL/GenBank/DDBJ whole genome shotgun (WGS) entry which is preliminary data.</text>
</comment>
<dbReference type="CDD" id="cd00761">
    <property type="entry name" value="Glyco_tranf_GTA_type"/>
    <property type="match status" value="1"/>
</dbReference>
<dbReference type="InterPro" id="IPR029044">
    <property type="entry name" value="Nucleotide-diphossugar_trans"/>
</dbReference>
<dbReference type="AlphaFoldDB" id="A0A9D2NHW7"/>
<accession>A0A9D2NHW7</accession>
<proteinExistence type="predicted"/>
<dbReference type="EMBL" id="DWWS01000066">
    <property type="protein sequence ID" value="HJC25503.1"/>
    <property type="molecule type" value="Genomic_DNA"/>
</dbReference>